<feature type="transmembrane region" description="Helical" evidence="9">
    <location>
        <begin position="88"/>
        <end position="105"/>
    </location>
</feature>
<dbReference type="EMBL" id="CP009122">
    <property type="protein sequence ID" value="AJA09534.1"/>
    <property type="molecule type" value="Genomic_DNA"/>
</dbReference>
<dbReference type="InterPro" id="IPR005467">
    <property type="entry name" value="His_kinase_dom"/>
</dbReference>
<accession>A0A0A7PHS6</accession>
<dbReference type="InterPro" id="IPR003661">
    <property type="entry name" value="HisK_dim/P_dom"/>
</dbReference>
<dbReference type="Gene3D" id="3.30.450.20">
    <property type="entry name" value="PAS domain"/>
    <property type="match status" value="1"/>
</dbReference>
<dbReference type="InterPro" id="IPR004358">
    <property type="entry name" value="Sig_transdc_His_kin-like_C"/>
</dbReference>
<feature type="transmembrane region" description="Helical" evidence="9">
    <location>
        <begin position="58"/>
        <end position="76"/>
    </location>
</feature>
<keyword evidence="9" id="KW-1133">Transmembrane helix</keyword>
<dbReference type="SMART" id="SM00387">
    <property type="entry name" value="HATPase_c"/>
    <property type="match status" value="1"/>
</dbReference>
<dbReference type="InterPro" id="IPR036890">
    <property type="entry name" value="HATPase_C_sf"/>
</dbReference>
<dbReference type="InterPro" id="IPR000014">
    <property type="entry name" value="PAS"/>
</dbReference>
<keyword evidence="6" id="KW-0418">Kinase</keyword>
<dbReference type="InterPro" id="IPR035965">
    <property type="entry name" value="PAS-like_dom_sf"/>
</dbReference>
<keyword evidence="8" id="KW-0902">Two-component regulatory system</keyword>
<name>A0A0A7PHS6_9SPHN</name>
<dbReference type="PRINTS" id="PR00344">
    <property type="entry name" value="BCTRLSENSOR"/>
</dbReference>
<dbReference type="PROSITE" id="PS50113">
    <property type="entry name" value="PAC"/>
    <property type="match status" value="1"/>
</dbReference>
<dbReference type="STRING" id="1515612.SKP52_13230"/>
<dbReference type="Proteomes" id="UP000030907">
    <property type="component" value="Chromosome"/>
</dbReference>
<feature type="domain" description="Histidine kinase" evidence="10">
    <location>
        <begin position="285"/>
        <end position="499"/>
    </location>
</feature>
<dbReference type="OrthoDB" id="9789238at2"/>
<dbReference type="InterPro" id="IPR000700">
    <property type="entry name" value="PAS-assoc_C"/>
</dbReference>
<dbReference type="GO" id="GO:0000155">
    <property type="term" value="F:phosphorelay sensor kinase activity"/>
    <property type="evidence" value="ECO:0007669"/>
    <property type="project" value="InterPro"/>
</dbReference>
<dbReference type="PANTHER" id="PTHR43065:SF10">
    <property type="entry name" value="PEROXIDE STRESS-ACTIVATED HISTIDINE KINASE MAK3"/>
    <property type="match status" value="1"/>
</dbReference>
<evidence type="ECO:0000256" key="7">
    <source>
        <dbReference type="ARBA" id="ARBA00022840"/>
    </source>
</evidence>
<keyword evidence="9" id="KW-0812">Transmembrane</keyword>
<organism evidence="12 13">
    <name type="scientific">Sphingopyxis fribergensis</name>
    <dbReference type="NCBI Taxonomy" id="1515612"/>
    <lineage>
        <taxon>Bacteria</taxon>
        <taxon>Pseudomonadati</taxon>
        <taxon>Pseudomonadota</taxon>
        <taxon>Alphaproteobacteria</taxon>
        <taxon>Sphingomonadales</taxon>
        <taxon>Sphingomonadaceae</taxon>
        <taxon>Sphingopyxis</taxon>
    </lineage>
</organism>
<evidence type="ECO:0000256" key="1">
    <source>
        <dbReference type="ARBA" id="ARBA00000085"/>
    </source>
</evidence>
<dbReference type="EC" id="2.7.13.3" evidence="2"/>
<evidence type="ECO:0000256" key="5">
    <source>
        <dbReference type="ARBA" id="ARBA00022741"/>
    </source>
</evidence>
<dbReference type="KEGG" id="sphk:SKP52_13230"/>
<dbReference type="Pfam" id="PF00512">
    <property type="entry name" value="HisKA"/>
    <property type="match status" value="1"/>
</dbReference>
<dbReference type="Pfam" id="PF08448">
    <property type="entry name" value="PAS_4"/>
    <property type="match status" value="1"/>
</dbReference>
<comment type="catalytic activity">
    <reaction evidence="1">
        <text>ATP + protein L-histidine = ADP + protein N-phospho-L-histidine.</text>
        <dbReference type="EC" id="2.7.13.3"/>
    </reaction>
</comment>
<feature type="domain" description="PAC" evidence="11">
    <location>
        <begin position="214"/>
        <end position="265"/>
    </location>
</feature>
<dbReference type="InterPro" id="IPR003594">
    <property type="entry name" value="HATPase_dom"/>
</dbReference>
<dbReference type="SMART" id="SM00388">
    <property type="entry name" value="HisKA"/>
    <property type="match status" value="1"/>
</dbReference>
<evidence type="ECO:0000313" key="13">
    <source>
        <dbReference type="Proteomes" id="UP000030907"/>
    </source>
</evidence>
<proteinExistence type="predicted"/>
<gene>
    <name evidence="12" type="ORF">SKP52_13230</name>
</gene>
<dbReference type="RefSeq" id="WP_148309121.1">
    <property type="nucleotide sequence ID" value="NZ_CP009122.1"/>
</dbReference>
<protein>
    <recommendedName>
        <fullName evidence="2">histidine kinase</fullName>
        <ecNumber evidence="2">2.7.13.3</ecNumber>
    </recommendedName>
</protein>
<dbReference type="InterPro" id="IPR036097">
    <property type="entry name" value="HisK_dim/P_sf"/>
</dbReference>
<evidence type="ECO:0000259" key="10">
    <source>
        <dbReference type="PROSITE" id="PS50109"/>
    </source>
</evidence>
<keyword evidence="4" id="KW-0808">Transferase</keyword>
<evidence type="ECO:0000259" key="11">
    <source>
        <dbReference type="PROSITE" id="PS50113"/>
    </source>
</evidence>
<dbReference type="NCBIfam" id="TIGR00229">
    <property type="entry name" value="sensory_box"/>
    <property type="match status" value="1"/>
</dbReference>
<evidence type="ECO:0000256" key="8">
    <source>
        <dbReference type="ARBA" id="ARBA00023012"/>
    </source>
</evidence>
<keyword evidence="13" id="KW-1185">Reference proteome</keyword>
<keyword evidence="5" id="KW-0547">Nucleotide-binding</keyword>
<keyword evidence="9" id="KW-0472">Membrane</keyword>
<dbReference type="PANTHER" id="PTHR43065">
    <property type="entry name" value="SENSOR HISTIDINE KINASE"/>
    <property type="match status" value="1"/>
</dbReference>
<dbReference type="HOGENOM" id="CLU_000445_114_39_5"/>
<evidence type="ECO:0000256" key="9">
    <source>
        <dbReference type="SAM" id="Phobius"/>
    </source>
</evidence>
<sequence>MRGDTESLQLSKRLYAASALGLVLGIFALDVLTPLQGAVAVLYTIVVLLVSRGHNRTLMLAAGLLSAGLAFGGYYISHWNDPPGSAAIRLGVSLVAIAVTTMLCVRHHAANEERRRSEARYRTIFNAAGLPIWESDWSDAREAVLRRGALDASRLDRMKVSTIVRDANDATARLFGWPDRASLVGKSLAAHYTPAAEATFATIVAALARGDLAIEEETQFLSSTGEVVDVVVRVTLPTGDGDWRRVLVMALDVTERNRAQARLAQSQAELTHVSRLTTLGQLAATIAHEVNQPLSAVVTYAKSGKRWLAREAPDAAEVSDCLDQIAANGTRAADVIARIRDMARKADPERGVIRLAPLIDETVALLRRDLQTHGVAIHVSIPEGLPPVAGDRVQIQQVLMNLMLNAEQAMAETPLHQRELCVDASQDEDDVMIAVRDCGTGIRTDPESLFAPFFTTKKAGLGMGLSICRSIIEQHGGSLSAVNNDDEGATFRFRLPVAAQEVGHGE</sequence>
<dbReference type="GO" id="GO:0005524">
    <property type="term" value="F:ATP binding"/>
    <property type="evidence" value="ECO:0007669"/>
    <property type="project" value="UniProtKB-KW"/>
</dbReference>
<dbReference type="InterPro" id="IPR013656">
    <property type="entry name" value="PAS_4"/>
</dbReference>
<reference evidence="12 13" key="1">
    <citation type="journal article" date="2015" name="Int. J. Syst. Evol. Microbiol.">
        <title>Description of Sphingopyxis fribergensis sp. nov. - a soil bacterium with the ability to degrade styrene and phenylacetic acid.</title>
        <authorList>
            <person name="Oelschlagel M."/>
            <person name="Ruckert C."/>
            <person name="Kalinowski J."/>
            <person name="Schmidt G."/>
            <person name="Schlomann M."/>
            <person name="Tischler D."/>
        </authorList>
    </citation>
    <scope>NUCLEOTIDE SEQUENCE [LARGE SCALE GENOMIC DNA]</scope>
    <source>
        <strain evidence="12 13">Kp5.2</strain>
    </source>
</reference>
<dbReference type="AlphaFoldDB" id="A0A0A7PHS6"/>
<evidence type="ECO:0000256" key="2">
    <source>
        <dbReference type="ARBA" id="ARBA00012438"/>
    </source>
</evidence>
<dbReference type="SUPFAM" id="SSF47384">
    <property type="entry name" value="Homodimeric domain of signal transducing histidine kinase"/>
    <property type="match status" value="1"/>
</dbReference>
<keyword evidence="7" id="KW-0067">ATP-binding</keyword>
<dbReference type="Pfam" id="PF02518">
    <property type="entry name" value="HATPase_c"/>
    <property type="match status" value="1"/>
</dbReference>
<dbReference type="SUPFAM" id="SSF55785">
    <property type="entry name" value="PYP-like sensor domain (PAS domain)"/>
    <property type="match status" value="1"/>
</dbReference>
<keyword evidence="3" id="KW-0597">Phosphoprotein</keyword>
<dbReference type="PROSITE" id="PS50109">
    <property type="entry name" value="HIS_KIN"/>
    <property type="match status" value="1"/>
</dbReference>
<dbReference type="CDD" id="cd00082">
    <property type="entry name" value="HisKA"/>
    <property type="match status" value="1"/>
</dbReference>
<dbReference type="SUPFAM" id="SSF55874">
    <property type="entry name" value="ATPase domain of HSP90 chaperone/DNA topoisomerase II/histidine kinase"/>
    <property type="match status" value="1"/>
</dbReference>
<evidence type="ECO:0000256" key="6">
    <source>
        <dbReference type="ARBA" id="ARBA00022777"/>
    </source>
</evidence>
<evidence type="ECO:0000313" key="12">
    <source>
        <dbReference type="EMBL" id="AJA09534.1"/>
    </source>
</evidence>
<dbReference type="Gene3D" id="1.10.287.130">
    <property type="match status" value="1"/>
</dbReference>
<dbReference type="Gene3D" id="3.30.565.10">
    <property type="entry name" value="Histidine kinase-like ATPase, C-terminal domain"/>
    <property type="match status" value="1"/>
</dbReference>
<evidence type="ECO:0000256" key="4">
    <source>
        <dbReference type="ARBA" id="ARBA00022679"/>
    </source>
</evidence>
<evidence type="ECO:0000256" key="3">
    <source>
        <dbReference type="ARBA" id="ARBA00022553"/>
    </source>
</evidence>